<evidence type="ECO:0000256" key="4">
    <source>
        <dbReference type="ARBA" id="ARBA00022598"/>
    </source>
</evidence>
<dbReference type="CDD" id="cd00833">
    <property type="entry name" value="PKS"/>
    <property type="match status" value="1"/>
</dbReference>
<dbReference type="InterPro" id="IPR016035">
    <property type="entry name" value="Acyl_Trfase/lysoPLipase"/>
</dbReference>
<dbReference type="RefSeq" id="WP_173710183.1">
    <property type="nucleotide sequence ID" value="NZ_JABSWW010000001.1"/>
</dbReference>
<feature type="domain" description="Ketosynthase family 3 (KS3)" evidence="9">
    <location>
        <begin position="28"/>
        <end position="452"/>
    </location>
</feature>
<dbReference type="SUPFAM" id="SSF55048">
    <property type="entry name" value="Probable ACP-binding domain of malonyl-CoA ACP transacylase"/>
    <property type="match status" value="1"/>
</dbReference>
<dbReference type="Pfam" id="PF16197">
    <property type="entry name" value="KAsynt_C_assoc"/>
    <property type="match status" value="1"/>
</dbReference>
<dbReference type="InterPro" id="IPR050091">
    <property type="entry name" value="PKS_NRPS_Biosynth_Enz"/>
</dbReference>
<dbReference type="Pfam" id="PF00501">
    <property type="entry name" value="AMP-binding"/>
    <property type="match status" value="1"/>
</dbReference>
<dbReference type="Gene3D" id="1.10.1200.10">
    <property type="entry name" value="ACP-like"/>
    <property type="match status" value="1"/>
</dbReference>
<dbReference type="Gene3D" id="3.30.300.30">
    <property type="match status" value="1"/>
</dbReference>
<dbReference type="InterPro" id="IPR010071">
    <property type="entry name" value="AA_adenyl_dom"/>
</dbReference>
<dbReference type="Pfam" id="PF00550">
    <property type="entry name" value="PP-binding"/>
    <property type="match status" value="1"/>
</dbReference>
<dbReference type="InterPro" id="IPR044894">
    <property type="entry name" value="TubC_N_sf"/>
</dbReference>
<dbReference type="Proteomes" id="UP001193748">
    <property type="component" value="Unassembled WGS sequence"/>
</dbReference>
<dbReference type="Pfam" id="PF02801">
    <property type="entry name" value="Ketoacyl-synt_C"/>
    <property type="match status" value="1"/>
</dbReference>
<dbReference type="SUPFAM" id="SSF52151">
    <property type="entry name" value="FabD/lysophospholipase-like"/>
    <property type="match status" value="1"/>
</dbReference>
<evidence type="ECO:0000313" key="11">
    <source>
        <dbReference type="Proteomes" id="UP001193748"/>
    </source>
</evidence>
<evidence type="ECO:0000256" key="5">
    <source>
        <dbReference type="ARBA" id="ARBA00022679"/>
    </source>
</evidence>
<evidence type="ECO:0000313" key="10">
    <source>
        <dbReference type="EMBL" id="NRT86926.1"/>
    </source>
</evidence>
<dbReference type="GO" id="GO:0004312">
    <property type="term" value="F:fatty acid synthase activity"/>
    <property type="evidence" value="ECO:0007669"/>
    <property type="project" value="TreeGrafter"/>
</dbReference>
<dbReference type="InterPro" id="IPR041464">
    <property type="entry name" value="TubC_N"/>
</dbReference>
<dbReference type="SUPFAM" id="SSF47336">
    <property type="entry name" value="ACP-like"/>
    <property type="match status" value="1"/>
</dbReference>
<dbReference type="InterPro" id="IPR014043">
    <property type="entry name" value="Acyl_transferase_dom"/>
</dbReference>
<dbReference type="InterPro" id="IPR000873">
    <property type="entry name" value="AMP-dep_synth/lig_dom"/>
</dbReference>
<evidence type="ECO:0000259" key="9">
    <source>
        <dbReference type="PROSITE" id="PS52004"/>
    </source>
</evidence>
<comment type="pathway">
    <text evidence="3">Antibiotic biosynthesis; bacillaene biosynthesis.</text>
</comment>
<protein>
    <submittedName>
        <fullName evidence="10">Yersiniabactin nonribosomal peptide synthetase</fullName>
    </submittedName>
</protein>
<dbReference type="SUPFAM" id="SSF52777">
    <property type="entry name" value="CoA-dependent acyltransferases"/>
    <property type="match status" value="4"/>
</dbReference>
<feature type="domain" description="Carrier" evidence="8">
    <location>
        <begin position="952"/>
        <end position="1029"/>
    </location>
</feature>
<comment type="similarity">
    <text evidence="6">In the C-terminal section; belongs to the NRP synthetase family.</text>
</comment>
<accession>A0AAX0AVE7</accession>
<dbReference type="Pfam" id="PF18563">
    <property type="entry name" value="TubC_N"/>
    <property type="match status" value="1"/>
</dbReference>
<dbReference type="Gene3D" id="3.30.70.250">
    <property type="entry name" value="Malonyl-CoA ACP transacylase, ACP-binding"/>
    <property type="match status" value="1"/>
</dbReference>
<dbReference type="InterPro" id="IPR014030">
    <property type="entry name" value="Ketoacyl_synth_N"/>
</dbReference>
<dbReference type="Pfam" id="PF00109">
    <property type="entry name" value="ketoacyl-synt"/>
    <property type="match status" value="1"/>
</dbReference>
<dbReference type="Gene3D" id="3.30.559.10">
    <property type="entry name" value="Chloramphenicol acetyltransferase-like domain"/>
    <property type="match status" value="2"/>
</dbReference>
<evidence type="ECO:0000256" key="3">
    <source>
        <dbReference type="ARBA" id="ARBA00004789"/>
    </source>
</evidence>
<dbReference type="InterPro" id="IPR023213">
    <property type="entry name" value="CAT-like_dom_sf"/>
</dbReference>
<keyword evidence="4" id="KW-0436">Ligase</keyword>
<comment type="cofactor">
    <cofactor evidence="1">
        <name>pantetheine 4'-phosphate</name>
        <dbReference type="ChEBI" id="CHEBI:47942"/>
    </cofactor>
</comment>
<dbReference type="PANTHER" id="PTHR43775">
    <property type="entry name" value="FATTY ACID SYNTHASE"/>
    <property type="match status" value="1"/>
</dbReference>
<dbReference type="Gene3D" id="3.40.50.12780">
    <property type="entry name" value="N-terminal domain of ligase-like"/>
    <property type="match status" value="1"/>
</dbReference>
<dbReference type="Gene3D" id="1.10.10.1830">
    <property type="entry name" value="Non-ribosomal peptide synthase, adenylation domain"/>
    <property type="match status" value="1"/>
</dbReference>
<dbReference type="EMBL" id="JABSWW010000001">
    <property type="protein sequence ID" value="NRT86926.1"/>
    <property type="molecule type" value="Genomic_DNA"/>
</dbReference>
<dbReference type="Gene3D" id="3.40.47.10">
    <property type="match status" value="1"/>
</dbReference>
<organism evidence="10 11">
    <name type="scientific">Clostridium beijerinckii</name>
    <name type="common">Clostridium MP</name>
    <dbReference type="NCBI Taxonomy" id="1520"/>
    <lineage>
        <taxon>Bacteria</taxon>
        <taxon>Bacillati</taxon>
        <taxon>Bacillota</taxon>
        <taxon>Clostridia</taxon>
        <taxon>Eubacteriales</taxon>
        <taxon>Clostridiaceae</taxon>
        <taxon>Clostridium</taxon>
    </lineage>
</organism>
<keyword evidence="7" id="KW-0175">Coiled coil</keyword>
<dbReference type="InterPro" id="IPR036736">
    <property type="entry name" value="ACP-like_sf"/>
</dbReference>
<dbReference type="InterPro" id="IPR020845">
    <property type="entry name" value="AMP-binding_CS"/>
</dbReference>
<feature type="coiled-coil region" evidence="7">
    <location>
        <begin position="916"/>
        <end position="982"/>
    </location>
</feature>
<dbReference type="Gene3D" id="3.40.366.10">
    <property type="entry name" value="Malonyl-Coenzyme A Acyl Carrier Protein, domain 2"/>
    <property type="match status" value="1"/>
</dbReference>
<dbReference type="InterPro" id="IPR057737">
    <property type="entry name" value="Condensation_MtbB-like"/>
</dbReference>
<gene>
    <name evidence="10" type="ORF">B0H41_000605</name>
</gene>
<dbReference type="SUPFAM" id="SSF53901">
    <property type="entry name" value="Thiolase-like"/>
    <property type="match status" value="1"/>
</dbReference>
<evidence type="ECO:0000256" key="6">
    <source>
        <dbReference type="ARBA" id="ARBA00029443"/>
    </source>
</evidence>
<sequence>MISNESKDDLLKKALIEIRKLKGELRKSESIAVIGIGCHFPGGITSPEEFWEALIKQKSMIRDIKDSRWREHLSKDYNENQYMKKAGFLKEDIMSFDNRLFRLSPKEAERTDPQQRLFMKVTWEALENAGYSPNSLKNSKTGVYVGITSTDYSNELCIDRKVNKELQSGDVIGSGFSFLSGRVSYFFGFQGPGITIDTACSSSLVAIDNACKGLITGECNMAIAGGVNLMYSPDTTKSLGDLNILSPDCEIRPFDAKANGTVRGEGCGVLVLKRLSDAEKDGDIIYAVIKGSGVNQDGPSSGLTAPYGLAQERLIKNILSRYEINSSEVGYVEAHGTGTELGDPIEISALGNVFSKNRKSNLYVGTVKANIGHLEAAAGVAGIIKVILAVKNGKIPGNLNFEAPSPHINWEEICIKVPKKTIEWKSEAGKKRIAGVSSFGLSGTNAHAIVEEYSSKPMERQIERKSELIDKGRDKYWPFKFSSNNKEGLINQLEVFLEYLNKAKIQEEVLISDLSYSQNISKGDLKEKIIIWANSYSELKENVSLALNNQINSNIKYGNSEKKVTFLFTGQGSQYPEMFKEFYDTNSIFKYYLDKCNAFYKEYTGNELLPIIFSSDNLINETKYTQPALFSIEYSLAKMWMEYGIKPALMIGHSIGEYVAACLADVFKRSDAIKLVTARGSLMQKLSVKGKMAAIFMKRNDVEKLLRFKENVSIAATNSKEQTIISGNDKEIDEICNDLKNKGINSILLKVSNAFHSKLMEPMLEDFELISKAVEYNFPSKAILSNVTGGIIGKEIASWKYWSRHILSEVKFYQSIQSIENPENYIFLEIGPKPVLTSFVDNIYEEKAEVLVTNYPDVKTEEQIQKVLFDLYVFGSDIEWRKYYSRSNFDRVIVPSYKFSEKHFEINKAILKSDKYDKVNSNLSILKEEYENEEYENKEVKLKFADNKCIFNTIDEVKIYIRSELKRELKIEENELADDENLLLYGLNSIVTTRLAAAWRKSLKIYLKPRTLLENCSVNKWAEIIFEKAAKPYAVAEEKKTFISHPEKRYEAFSLSKVQNAYLVGRNSELEYGGVGCYGAYKIEIEELNLEKFKRALSLLIKRHDMLRCIISEDGTQKIVKEIELPLKIYHKNEVYDMEKHLEDLRKEISLQVIPLGKPMFDIRVTETNDNKWIVLFGIDFMIADALSVSILWKDMTSFYFDKELSNLEVTYKDYLNYELMSSNNSYEEDKKYWLNKIENFPNAPELPVNIKSGNSHGFSRRKKWIDNNTWGDFVTLAAENNLTPSAALFCLYSEILSAWGGGEDFAVMLTVFNREPIHSQINQVIGDFTQLALVEVHRRNKTAGENALDFQIQMQKDIEHSNYSAIDFIKELNKDSDGERIYPIVFTSALGIDEMNNRDESDIFAKNLESIASSTPQVWIDHQVFKEKEGIALSWDTLDDVFFPCIIESMFEQYVELVKRASKEKDFWKNTLVDLRTKDQKNIQEKSNDTFSEIEESLLHENIINRALYCGEETAIVCNNTKYSYSQLINRANKVSELLEREDVQKGDKIGLQMKKSFDQIAVIIGILQIGAVYVPMNYDQPANRTIDIVERAGISILFVDDVNELLVDKVKRFNSENFSELYGEWSKKEISPSDLAYIIYTSGSTGTPKGVCIQHKAAMNTINDVNNRFKVTSKDSTFGLSSISFDLSVYDIFGILSVGGTLVLPTEEERIDPKCWKLLIEEYGVSIWNTVPALMKIYTDYIESVGAYAKDYKIRQIILSGDWIPLNLPDKIKVNLPKAKLTSMGGATEASIWSNYYDVLEIKDEWNSIPYGYPLANQRFYILDEFYRPCPNLVKGKLFIGGKGLSKGYLNEEKLTEETFIYNTQIGERIYNTGDYGRYMEDGVIEFLGRKDSQLKINGYRIEIGEIESAFRKCGDFEEVIILPIGVGMNKNKIAAFLKHDEIATSEDKLKLMLKEYLPHYFIPDRIIILDKLPITSNGKIDRKELLKVFERESQLIRENNELKDIKDTEDNPVLQTVREILNIPELRAEDRFSNIGVSSLEIIRLANQLEIIYTDRPLVSEMIKYKFISELLEFYRDKIQYANHDNTINNKKETIKISNETCVKEGINEDYEIDHKKDNQLNADDYEKMKALEERYNNLGIKLWLESESLKFKAPKGIMTLELRDELKENKEKLIIYLKEIQNNKFPLTPIQLAYVLGRSKDYELGNVSAHYYSEYECENLDINKFEQAINEVIEKHEMLRTVIYEDGTQEVLSSIPVYKIKYKQITDAKEFEDKRNELSQCVYKLGQWPMFNIQVSRFENEPFRIHFSIDCLIADGWSTLLFFKEIFKAYHGIKIEEPDISIREYIKKQDSWLKNKAYHDEASKFWQEQVNKLPPAPNIPLKNSYELIEKPHFSRKMFVLTNEESDIFNRKMKKYNFTASAVICTAYMKVLSHWSEQKDITLNLTLFNRLPLSKDIMKVIGDFTNVTLIPYFEKNQDSFISEIEEIQNLLWKAIEYRTYNGLNLLRTLSKDTPGKAIMPVVFTSLLFGESIKNYDEVSNNMKEIYSISQTPQVSLDHQVYERNGTITFIWDYVDQAFEEEIIDKMFNDYVVFIKKLIREEDWNEKIYI</sequence>
<dbReference type="FunFam" id="3.40.47.10:FF:000019">
    <property type="entry name" value="Polyketide synthase type I"/>
    <property type="match status" value="1"/>
</dbReference>
<dbReference type="NCBIfam" id="TIGR01733">
    <property type="entry name" value="AA-adenyl-dom"/>
    <property type="match status" value="1"/>
</dbReference>
<dbReference type="InterPro" id="IPR032821">
    <property type="entry name" value="PKS_assoc"/>
</dbReference>
<dbReference type="SMART" id="SM00827">
    <property type="entry name" value="PKS_AT"/>
    <property type="match status" value="1"/>
</dbReference>
<dbReference type="Pfam" id="PF00668">
    <property type="entry name" value="Condensation"/>
    <property type="match status" value="2"/>
</dbReference>
<dbReference type="PROSITE" id="PS00455">
    <property type="entry name" value="AMP_BINDING"/>
    <property type="match status" value="1"/>
</dbReference>
<dbReference type="InterPro" id="IPR016036">
    <property type="entry name" value="Malonyl_transacylase_ACP-bd"/>
</dbReference>
<evidence type="ECO:0000256" key="1">
    <source>
        <dbReference type="ARBA" id="ARBA00001957"/>
    </source>
</evidence>
<keyword evidence="5" id="KW-0808">Transferase</keyword>
<dbReference type="Pfam" id="PF00698">
    <property type="entry name" value="Acyl_transf_1"/>
    <property type="match status" value="1"/>
</dbReference>
<dbReference type="GO" id="GO:0006633">
    <property type="term" value="P:fatty acid biosynthetic process"/>
    <property type="evidence" value="ECO:0007669"/>
    <property type="project" value="TreeGrafter"/>
</dbReference>
<comment type="function">
    <text evidence="2">Involved in some intermediate steps for the synthesis of the antibiotic polyketide bacillaene which is involved in secondary metabolism.</text>
</comment>
<dbReference type="Gene3D" id="3.30.559.30">
    <property type="entry name" value="Nonribosomal peptide synthetase, condensation domain"/>
    <property type="match status" value="2"/>
</dbReference>
<dbReference type="SMART" id="SM00825">
    <property type="entry name" value="PKS_KS"/>
    <property type="match status" value="1"/>
</dbReference>
<comment type="caution">
    <text evidence="10">The sequence shown here is derived from an EMBL/GenBank/DDBJ whole genome shotgun (WGS) entry which is preliminary data.</text>
</comment>
<dbReference type="InterPro" id="IPR001227">
    <property type="entry name" value="Ac_transferase_dom_sf"/>
</dbReference>
<dbReference type="CDD" id="cd19535">
    <property type="entry name" value="Cyc_NRPS"/>
    <property type="match status" value="2"/>
</dbReference>
<dbReference type="InterPro" id="IPR014031">
    <property type="entry name" value="Ketoacyl_synth_C"/>
</dbReference>
<dbReference type="Gene3D" id="3.30.70.3290">
    <property type="match status" value="1"/>
</dbReference>
<evidence type="ECO:0000256" key="2">
    <source>
        <dbReference type="ARBA" id="ARBA00003299"/>
    </source>
</evidence>
<reference evidence="10" key="2">
    <citation type="journal article" date="2022" name="Nat. Biotechnol.">
        <title>Carbon-negative production of acetone and isopropanol by gas fermentation at industrial pilot scale.</title>
        <authorList>
            <person name="Liew F.E."/>
            <person name="Nogle R."/>
            <person name="Abdalla T."/>
            <person name="Rasor B.J."/>
            <person name="Canter C."/>
            <person name="Jensen R.O."/>
            <person name="Wang L."/>
            <person name="Strutz J."/>
            <person name="Chirania P."/>
            <person name="De Tissera S."/>
            <person name="Mueller A.P."/>
            <person name="Ruan Z."/>
            <person name="Gao A."/>
            <person name="Tran L."/>
            <person name="Engle N.L."/>
            <person name="Bromley J.C."/>
            <person name="Daniell J."/>
            <person name="Conrado R."/>
            <person name="Tschaplinski T.J."/>
            <person name="Giannone R.J."/>
            <person name="Hettich R.L."/>
            <person name="Karim A.S."/>
            <person name="Simpson S.D."/>
            <person name="Brown S.D."/>
            <person name="Leang C."/>
            <person name="Jewett M.C."/>
            <person name="Kopke M."/>
        </authorList>
    </citation>
    <scope>NUCLEOTIDE SEQUENCE</scope>
    <source>
        <strain evidence="10">DJ080</strain>
    </source>
</reference>
<dbReference type="PROSITE" id="PS52004">
    <property type="entry name" value="KS3_2"/>
    <property type="match status" value="1"/>
</dbReference>
<proteinExistence type="inferred from homology"/>
<evidence type="ECO:0000256" key="7">
    <source>
        <dbReference type="SAM" id="Coils"/>
    </source>
</evidence>
<dbReference type="InterPro" id="IPR009081">
    <property type="entry name" value="PP-bd_ACP"/>
</dbReference>
<dbReference type="InterPro" id="IPR042099">
    <property type="entry name" value="ANL_N_sf"/>
</dbReference>
<reference evidence="10" key="1">
    <citation type="submission" date="2020-05" db="EMBL/GenBank/DDBJ databases">
        <authorList>
            <person name="Brown S."/>
            <person name="Huntemann M."/>
            <person name="Clum A."/>
            <person name="Spunde A."/>
            <person name="Palaniappan K."/>
            <person name="Ritter S."/>
            <person name="Mikhailova N."/>
            <person name="Chen I.-M."/>
            <person name="Stamatis D."/>
            <person name="Reddy T."/>
            <person name="O'Malley R."/>
            <person name="Daum C."/>
            <person name="Shapiro N."/>
            <person name="Ivanova N."/>
            <person name="Kyrpides N."/>
            <person name="Woyke T."/>
        </authorList>
    </citation>
    <scope>NUCLEOTIDE SEQUENCE</scope>
    <source>
        <strain evidence="10">DJ080</strain>
    </source>
</reference>
<evidence type="ECO:0000259" key="8">
    <source>
        <dbReference type="PROSITE" id="PS50075"/>
    </source>
</evidence>
<dbReference type="InterPro" id="IPR020841">
    <property type="entry name" value="PKS_Beta-ketoAc_synthase_dom"/>
</dbReference>
<name>A0AAX0AVE7_CLOBE</name>
<dbReference type="InterPro" id="IPR045851">
    <property type="entry name" value="AMP-bd_C_sf"/>
</dbReference>
<dbReference type="PANTHER" id="PTHR43775:SF51">
    <property type="entry name" value="INACTIVE PHENOLPHTHIOCEROL SYNTHESIS POLYKETIDE SYNTHASE TYPE I PKS1-RELATED"/>
    <property type="match status" value="1"/>
</dbReference>
<dbReference type="InterPro" id="IPR001242">
    <property type="entry name" value="Condensation_dom"/>
</dbReference>
<dbReference type="SUPFAM" id="SSF56801">
    <property type="entry name" value="Acetyl-CoA synthetase-like"/>
    <property type="match status" value="1"/>
</dbReference>
<dbReference type="PROSITE" id="PS50075">
    <property type="entry name" value="CARRIER"/>
    <property type="match status" value="1"/>
</dbReference>
<dbReference type="InterPro" id="IPR016039">
    <property type="entry name" value="Thiolase-like"/>
</dbReference>